<feature type="domain" description="Gfo/Idh/MocA-like oxidoreductase C-terminal" evidence="3">
    <location>
        <begin position="151"/>
        <end position="351"/>
    </location>
</feature>
<dbReference type="PANTHER" id="PTHR43377:SF10">
    <property type="entry name" value="BILIVERDIN REDUCTASE"/>
    <property type="match status" value="1"/>
</dbReference>
<evidence type="ECO:0000313" key="4">
    <source>
        <dbReference type="EMBL" id="MEP0867862.1"/>
    </source>
</evidence>
<dbReference type="Pfam" id="PF01408">
    <property type="entry name" value="GFO_IDH_MocA"/>
    <property type="match status" value="1"/>
</dbReference>
<dbReference type="RefSeq" id="WP_190423073.1">
    <property type="nucleotide sequence ID" value="NZ_JAMPKK010000091.1"/>
</dbReference>
<dbReference type="InterPro" id="IPR000683">
    <property type="entry name" value="Gfo/Idh/MocA-like_OxRdtase_N"/>
</dbReference>
<evidence type="ECO:0000259" key="3">
    <source>
        <dbReference type="Pfam" id="PF02894"/>
    </source>
</evidence>
<dbReference type="EMBL" id="JAMPKK010000091">
    <property type="protein sequence ID" value="MEP0867862.1"/>
    <property type="molecule type" value="Genomic_DNA"/>
</dbReference>
<dbReference type="Gene3D" id="3.40.50.720">
    <property type="entry name" value="NAD(P)-binding Rossmann-like Domain"/>
    <property type="match status" value="1"/>
</dbReference>
<dbReference type="Gene3D" id="3.30.360.10">
    <property type="entry name" value="Dihydrodipicolinate Reductase, domain 2"/>
    <property type="match status" value="1"/>
</dbReference>
<name>A0ABV0JZ30_9CYAN</name>
<dbReference type="InterPro" id="IPR004104">
    <property type="entry name" value="Gfo/Idh/MocA-like_OxRdtase_C"/>
</dbReference>
<dbReference type="InterPro" id="IPR036291">
    <property type="entry name" value="NAD(P)-bd_dom_sf"/>
</dbReference>
<dbReference type="InterPro" id="IPR051450">
    <property type="entry name" value="Gfo/Idh/MocA_Oxidoreductases"/>
</dbReference>
<evidence type="ECO:0000259" key="2">
    <source>
        <dbReference type="Pfam" id="PF01408"/>
    </source>
</evidence>
<dbReference type="Pfam" id="PF02894">
    <property type="entry name" value="GFO_IDH_MocA_C"/>
    <property type="match status" value="1"/>
</dbReference>
<dbReference type="PANTHER" id="PTHR43377">
    <property type="entry name" value="BILIVERDIN REDUCTASE A"/>
    <property type="match status" value="1"/>
</dbReference>
<accession>A0ABV0JZ30</accession>
<keyword evidence="5" id="KW-1185">Reference proteome</keyword>
<evidence type="ECO:0000256" key="1">
    <source>
        <dbReference type="ARBA" id="ARBA00010928"/>
    </source>
</evidence>
<organism evidence="4 5">
    <name type="scientific">Funiculus sociatus GB2-A5</name>
    <dbReference type="NCBI Taxonomy" id="2933946"/>
    <lineage>
        <taxon>Bacteria</taxon>
        <taxon>Bacillati</taxon>
        <taxon>Cyanobacteriota</taxon>
        <taxon>Cyanophyceae</taxon>
        <taxon>Coleofasciculales</taxon>
        <taxon>Coleofasciculaceae</taxon>
        <taxon>Funiculus</taxon>
    </lineage>
</organism>
<dbReference type="SUPFAM" id="SSF51735">
    <property type="entry name" value="NAD(P)-binding Rossmann-fold domains"/>
    <property type="match status" value="1"/>
</dbReference>
<reference evidence="4 5" key="1">
    <citation type="submission" date="2022-04" db="EMBL/GenBank/DDBJ databases">
        <title>Positive selection, recombination, and allopatry shape intraspecific diversity of widespread and dominant cyanobacteria.</title>
        <authorList>
            <person name="Wei J."/>
            <person name="Shu W."/>
            <person name="Hu C."/>
        </authorList>
    </citation>
    <scope>NUCLEOTIDE SEQUENCE [LARGE SCALE GENOMIC DNA]</scope>
    <source>
        <strain evidence="4 5">GB2-A5</strain>
    </source>
</reference>
<sequence length="353" mass="38953">MATSVSHPVWSSKLPIRVALVGTGFAAKLRAQTLQSEERAHLVAVAGHTPEQTEEFSQTYSCLAISSWEELVCREDVDMVIICTVNQNHGAIALTALNAGKHVVVEYPLALEVDVAEEAIASSKEKNQLLHVEHIELLGGLHQALRQTLPQIGEVFYARYSTINPQRPAPQRWTYHPELFGFPFSGALSRIHRLTDLFGTVATVSCQARFWGELETREEGLEIRKSFQFSSQEPPFYKSCLCTAQLKFTSGVVAEVVYGKGENLWQPSRSFEVHGEQGGLMFDGDEGKLIKDDETTPIEVGGRRGLFAKDTGMVLDYLIEGTPLYVTPEASLYALKVADAARRSAETGQTVLV</sequence>
<feature type="domain" description="Gfo/Idh/MocA-like oxidoreductase N-terminal" evidence="2">
    <location>
        <begin position="16"/>
        <end position="134"/>
    </location>
</feature>
<comment type="caution">
    <text evidence="4">The sequence shown here is derived from an EMBL/GenBank/DDBJ whole genome shotgun (WGS) entry which is preliminary data.</text>
</comment>
<gene>
    <name evidence="4" type="ORF">NDI37_25805</name>
</gene>
<protein>
    <submittedName>
        <fullName evidence="4">Gfo/Idh/MocA family oxidoreductase</fullName>
    </submittedName>
</protein>
<proteinExistence type="inferred from homology"/>
<comment type="similarity">
    <text evidence="1">Belongs to the Gfo/Idh/MocA family.</text>
</comment>
<evidence type="ECO:0000313" key="5">
    <source>
        <dbReference type="Proteomes" id="UP001442494"/>
    </source>
</evidence>
<dbReference type="Proteomes" id="UP001442494">
    <property type="component" value="Unassembled WGS sequence"/>
</dbReference>